<dbReference type="Proteomes" id="UP000181870">
    <property type="component" value="Unassembled WGS sequence"/>
</dbReference>
<dbReference type="AlphaFoldDB" id="A0A1G8P430"/>
<name>A0A1G8P430_BACOV</name>
<evidence type="ECO:0008006" key="3">
    <source>
        <dbReference type="Google" id="ProtNLM"/>
    </source>
</evidence>
<accession>A0A1G8P430</accession>
<dbReference type="RefSeq" id="WP_009000623.1">
    <property type="nucleotide sequence ID" value="NZ_FNDO01000085.1"/>
</dbReference>
<reference evidence="1 2" key="1">
    <citation type="submission" date="2016-10" db="EMBL/GenBank/DDBJ databases">
        <authorList>
            <person name="de Groot N.N."/>
        </authorList>
    </citation>
    <scope>NUCLEOTIDE SEQUENCE [LARGE SCALE GENOMIC DNA]</scope>
    <source>
        <strain evidence="1 2">NLAE-zl-C57</strain>
    </source>
</reference>
<gene>
    <name evidence="1" type="ORF">SAMN05192582_10852</name>
</gene>
<protein>
    <recommendedName>
        <fullName evidence="3">Lipoprotein</fullName>
    </recommendedName>
</protein>
<sequence length="172" mass="20172">MKKGIYLFMFIAVLGGCKQQLNFVKVANNIYMNQIQAFGDAMLLKGLQAYREKSNILERLRYSAANDTVFALEMLGFQGDLYLTYWNKVDTISYTNTEDKPGYVSNLLFTKYMMGLVSQWNILKIKEEEKDNSSLIPKELVYATRIIIRKNTYKVECVRFNDFFNLERDCHY</sequence>
<dbReference type="PROSITE" id="PS51257">
    <property type="entry name" value="PROKAR_LIPOPROTEIN"/>
    <property type="match status" value="1"/>
</dbReference>
<dbReference type="EMBL" id="FNDO01000085">
    <property type="protein sequence ID" value="SDI87244.1"/>
    <property type="molecule type" value="Genomic_DNA"/>
</dbReference>
<evidence type="ECO:0000313" key="2">
    <source>
        <dbReference type="Proteomes" id="UP000181870"/>
    </source>
</evidence>
<evidence type="ECO:0000313" key="1">
    <source>
        <dbReference type="EMBL" id="SDI87244.1"/>
    </source>
</evidence>
<organism evidence="1 2">
    <name type="scientific">Bacteroides ovatus</name>
    <dbReference type="NCBI Taxonomy" id="28116"/>
    <lineage>
        <taxon>Bacteria</taxon>
        <taxon>Pseudomonadati</taxon>
        <taxon>Bacteroidota</taxon>
        <taxon>Bacteroidia</taxon>
        <taxon>Bacteroidales</taxon>
        <taxon>Bacteroidaceae</taxon>
        <taxon>Bacteroides</taxon>
    </lineage>
</organism>
<proteinExistence type="predicted"/>